<name>A0A2Z4Y4P0_SUMC1</name>
<feature type="transmembrane region" description="Helical" evidence="2">
    <location>
        <begin position="55"/>
        <end position="76"/>
    </location>
</feature>
<dbReference type="EMBL" id="CP030759">
    <property type="protein sequence ID" value="AXA36114.1"/>
    <property type="molecule type" value="Genomic_DNA"/>
</dbReference>
<comment type="catalytic activity">
    <reaction evidence="2">
        <text>a quinone + NADH + 5 H(+)(in) = a quinol + NAD(+) + 4 H(+)(out)</text>
        <dbReference type="Rhea" id="RHEA:57888"/>
        <dbReference type="ChEBI" id="CHEBI:15378"/>
        <dbReference type="ChEBI" id="CHEBI:24646"/>
        <dbReference type="ChEBI" id="CHEBI:57540"/>
        <dbReference type="ChEBI" id="CHEBI:57945"/>
        <dbReference type="ChEBI" id="CHEBI:132124"/>
    </reaction>
</comment>
<keyword evidence="2" id="KW-1133">Transmembrane helix</keyword>
<keyword evidence="3" id="KW-0830">Ubiquinone</keyword>
<dbReference type="GO" id="GO:0005886">
    <property type="term" value="C:plasma membrane"/>
    <property type="evidence" value="ECO:0007669"/>
    <property type="project" value="UniProtKB-SubCell"/>
</dbReference>
<dbReference type="InterPro" id="IPR042106">
    <property type="entry name" value="Nuo/plastoQ_OxRdtase_6_NuoJ"/>
</dbReference>
<comment type="similarity">
    <text evidence="1 2">Belongs to the complex I subunit 6 family.</text>
</comment>
<reference evidence="3 4" key="1">
    <citation type="submission" date="2018-05" db="EMBL/GenBank/DDBJ databases">
        <title>A metagenomic window into the 2 km-deep terrestrial subsurface aquifer revealed taxonomically and functionally diverse microbial community comprising novel uncultured bacterial lineages.</title>
        <authorList>
            <person name="Kadnikov V.V."/>
            <person name="Mardanov A.V."/>
            <person name="Beletsky A.V."/>
            <person name="Banks D."/>
            <person name="Pimenov N.V."/>
            <person name="Frank Y.A."/>
            <person name="Karnachuk O.V."/>
            <person name="Ravin N.V."/>
        </authorList>
    </citation>
    <scope>NUCLEOTIDE SEQUENCE [LARGE SCALE GENOMIC DNA]</scope>
    <source>
        <strain evidence="3">BY</strain>
    </source>
</reference>
<dbReference type="Pfam" id="PF00499">
    <property type="entry name" value="Oxidored_q3"/>
    <property type="match status" value="1"/>
</dbReference>
<evidence type="ECO:0000256" key="1">
    <source>
        <dbReference type="ARBA" id="ARBA00005698"/>
    </source>
</evidence>
<gene>
    <name evidence="3" type="ORF">BRCON_1337</name>
</gene>
<sequence length="166" mass="17778">MTTELAIFWIFASLSGLAAVIAVFARNIANAAYALFFSLGAIAGIYGLLGADFLAITQVVIYVGGIVTLLLFGILLTNRSLEDLVRSDRRPYVVGVLGGVGIFGILLAILATARWQIEPTPALEGTTAALGYLLLQKYVFAFEFSSLTLLAALVGASYLVRRKERD</sequence>
<dbReference type="Proteomes" id="UP000262583">
    <property type="component" value="Chromosome"/>
</dbReference>
<evidence type="ECO:0000256" key="2">
    <source>
        <dbReference type="RuleBase" id="RU004429"/>
    </source>
</evidence>
<evidence type="ECO:0000313" key="4">
    <source>
        <dbReference type="Proteomes" id="UP000262583"/>
    </source>
</evidence>
<dbReference type="KEGG" id="schv:BRCON_1337"/>
<dbReference type="PANTHER" id="PTHR33269:SF17">
    <property type="entry name" value="NADH-UBIQUINONE OXIDOREDUCTASE CHAIN 6"/>
    <property type="match status" value="1"/>
</dbReference>
<feature type="transmembrane region" description="Helical" evidence="2">
    <location>
        <begin position="6"/>
        <end position="25"/>
    </location>
</feature>
<accession>A0A2Z4Y4P0</accession>
<dbReference type="Gene3D" id="1.20.120.1200">
    <property type="entry name" value="NADH-ubiquinone/plastoquinone oxidoreductase chain 6, subunit NuoJ"/>
    <property type="match status" value="1"/>
</dbReference>
<evidence type="ECO:0000313" key="3">
    <source>
        <dbReference type="EMBL" id="AXA36114.1"/>
    </source>
</evidence>
<organism evidence="3 4">
    <name type="scientific">Sumerlaea chitinivorans</name>
    <dbReference type="NCBI Taxonomy" id="2250252"/>
    <lineage>
        <taxon>Bacteria</taxon>
        <taxon>Candidatus Sumerlaeota</taxon>
        <taxon>Candidatus Sumerlaeia</taxon>
        <taxon>Candidatus Sumerlaeales</taxon>
        <taxon>Candidatus Sumerlaeaceae</taxon>
        <taxon>Candidatus Sumerlaea</taxon>
    </lineage>
</organism>
<comment type="subcellular location">
    <subcellularLocation>
        <location evidence="2">Cell membrane</location>
        <topology evidence="2">Multi-pass membrane protein</topology>
    </subcellularLocation>
</comment>
<dbReference type="GO" id="GO:0048038">
    <property type="term" value="F:quinone binding"/>
    <property type="evidence" value="ECO:0007669"/>
    <property type="project" value="UniProtKB-UniRule"/>
</dbReference>
<keyword evidence="2" id="KW-0874">Quinone</keyword>
<feature type="transmembrane region" description="Helical" evidence="2">
    <location>
        <begin position="92"/>
        <end position="117"/>
    </location>
</feature>
<keyword evidence="2" id="KW-1003">Cell membrane</keyword>
<dbReference type="InterPro" id="IPR001457">
    <property type="entry name" value="NADH_UbQ/plastoQ_OxRdtase_su6"/>
</dbReference>
<comment type="function">
    <text evidence="2">NDH-1 shuttles electrons from NADH, via FMN and iron-sulfur (Fe-S) centers, to quinones in the respiratory chain. Couples the redox reaction to proton translocation (for every two electrons transferred, four hydrogen ions are translocated across the cytoplasmic membrane), and thus conserves the redox energy in a proton gradient.</text>
</comment>
<dbReference type="EC" id="7.1.1.-" evidence="2"/>
<feature type="transmembrane region" description="Helical" evidence="2">
    <location>
        <begin position="137"/>
        <end position="160"/>
    </location>
</feature>
<dbReference type="AlphaFoldDB" id="A0A2Z4Y4P0"/>
<protein>
    <recommendedName>
        <fullName evidence="2">NADH-quinone oxidoreductase subunit J</fullName>
        <ecNumber evidence="2">7.1.1.-</ecNumber>
    </recommendedName>
</protein>
<proteinExistence type="inferred from homology"/>
<keyword evidence="2" id="KW-0812">Transmembrane</keyword>
<keyword evidence="2" id="KW-0472">Membrane</keyword>
<dbReference type="PANTHER" id="PTHR33269">
    <property type="entry name" value="NADH-UBIQUINONE OXIDOREDUCTASE CHAIN 6"/>
    <property type="match status" value="1"/>
</dbReference>
<dbReference type="GO" id="GO:0008137">
    <property type="term" value="F:NADH dehydrogenase (ubiquinone) activity"/>
    <property type="evidence" value="ECO:0007669"/>
    <property type="project" value="UniProtKB-UniRule"/>
</dbReference>
<feature type="transmembrane region" description="Helical" evidence="2">
    <location>
        <begin position="32"/>
        <end position="49"/>
    </location>
</feature>
<keyword evidence="2" id="KW-0520">NAD</keyword>